<evidence type="ECO:0000256" key="6">
    <source>
        <dbReference type="ARBA" id="ARBA00022989"/>
    </source>
</evidence>
<dbReference type="InterPro" id="IPR026392">
    <property type="entry name" value="Exo/Archaeosortase_dom"/>
</dbReference>
<comment type="subcellular location">
    <subcellularLocation>
        <location evidence="1">Cell membrane</location>
        <topology evidence="1">Multi-pass membrane protein</topology>
    </subcellularLocation>
</comment>
<evidence type="ECO:0000256" key="5">
    <source>
        <dbReference type="ARBA" id="ARBA00022801"/>
    </source>
</evidence>
<evidence type="ECO:0000256" key="3">
    <source>
        <dbReference type="ARBA" id="ARBA00022670"/>
    </source>
</evidence>
<organism evidence="9 10">
    <name type="scientific">Aureibaculum algae</name>
    <dbReference type="NCBI Taxonomy" id="2584122"/>
    <lineage>
        <taxon>Bacteria</taxon>
        <taxon>Pseudomonadati</taxon>
        <taxon>Bacteroidota</taxon>
        <taxon>Flavobacteriia</taxon>
        <taxon>Flavobacteriales</taxon>
        <taxon>Flavobacteriaceae</taxon>
        <taxon>Aureibaculum</taxon>
    </lineage>
</organism>
<accession>A0A5B7TT96</accession>
<dbReference type="InterPro" id="IPR019127">
    <property type="entry name" value="Exosortase"/>
</dbReference>
<dbReference type="GO" id="GO:0008233">
    <property type="term" value="F:peptidase activity"/>
    <property type="evidence" value="ECO:0007669"/>
    <property type="project" value="UniProtKB-KW"/>
</dbReference>
<dbReference type="KEGG" id="fbe:FF125_05040"/>
<keyword evidence="10" id="KW-1185">Reference proteome</keyword>
<keyword evidence="6 8" id="KW-1133">Transmembrane helix</keyword>
<protein>
    <submittedName>
        <fullName evidence="9">Exosortase family protein XrtF</fullName>
    </submittedName>
</protein>
<evidence type="ECO:0000256" key="8">
    <source>
        <dbReference type="SAM" id="Phobius"/>
    </source>
</evidence>
<keyword evidence="2" id="KW-1003">Cell membrane</keyword>
<dbReference type="Pfam" id="PF09721">
    <property type="entry name" value="Exosortase_EpsH"/>
    <property type="match status" value="1"/>
</dbReference>
<feature type="transmembrane region" description="Helical" evidence="8">
    <location>
        <begin position="152"/>
        <end position="170"/>
    </location>
</feature>
<dbReference type="GO" id="GO:0005886">
    <property type="term" value="C:plasma membrane"/>
    <property type="evidence" value="ECO:0007669"/>
    <property type="project" value="UniProtKB-SubCell"/>
</dbReference>
<keyword evidence="3" id="KW-0645">Protease</keyword>
<dbReference type="InterPro" id="IPR026323">
    <property type="entry name" value="Exosortase-related_prot_XrtF"/>
</dbReference>
<dbReference type="AlphaFoldDB" id="A0A5B7TT96"/>
<dbReference type="OrthoDB" id="678161at2"/>
<feature type="transmembrane region" description="Helical" evidence="8">
    <location>
        <begin position="113"/>
        <end position="140"/>
    </location>
</feature>
<evidence type="ECO:0000313" key="10">
    <source>
        <dbReference type="Proteomes" id="UP000306229"/>
    </source>
</evidence>
<feature type="transmembrane region" description="Helical" evidence="8">
    <location>
        <begin position="7"/>
        <end position="28"/>
    </location>
</feature>
<dbReference type="RefSeq" id="WP_138948755.1">
    <property type="nucleotide sequence ID" value="NZ_CP040749.1"/>
</dbReference>
<evidence type="ECO:0000256" key="1">
    <source>
        <dbReference type="ARBA" id="ARBA00004651"/>
    </source>
</evidence>
<name>A0A5B7TT96_9FLAO</name>
<gene>
    <name evidence="9" type="primary">xrtF</name>
    <name evidence="9" type="ORF">FF125_05040</name>
</gene>
<dbReference type="GO" id="GO:0006508">
    <property type="term" value="P:proteolysis"/>
    <property type="evidence" value="ECO:0007669"/>
    <property type="project" value="UniProtKB-KW"/>
</dbReference>
<dbReference type="EMBL" id="CP040749">
    <property type="protein sequence ID" value="QCX37832.1"/>
    <property type="molecule type" value="Genomic_DNA"/>
</dbReference>
<keyword evidence="7 8" id="KW-0472">Membrane</keyword>
<keyword evidence="5" id="KW-0378">Hydrolase</keyword>
<dbReference type="NCBIfam" id="TIGR04128">
    <property type="entry name" value="exoso_Fjoh_1448"/>
    <property type="match status" value="1"/>
</dbReference>
<keyword evidence="4 8" id="KW-0812">Transmembrane</keyword>
<reference evidence="9 10" key="1">
    <citation type="submission" date="2019-05" db="EMBL/GenBank/DDBJ databases">
        <title>Algicella ahnfeltiae gen. nov., sp. nov., a novel marine bacterium of the family Flavobacteriaceae isolated from a red alga.</title>
        <authorList>
            <person name="Nedashkovskaya O.I."/>
            <person name="Kukhlevskiy A.D."/>
            <person name="Kim S.-G."/>
            <person name="Zhukova N.V."/>
            <person name="Mikhailov V.V."/>
        </authorList>
    </citation>
    <scope>NUCLEOTIDE SEQUENCE [LARGE SCALE GENOMIC DNA]</scope>
    <source>
        <strain evidence="9 10">10Alg115</strain>
    </source>
</reference>
<dbReference type="Proteomes" id="UP000306229">
    <property type="component" value="Chromosome"/>
</dbReference>
<dbReference type="NCBIfam" id="TIGR04178">
    <property type="entry name" value="exo_archaeo"/>
    <property type="match status" value="1"/>
</dbReference>
<evidence type="ECO:0000256" key="2">
    <source>
        <dbReference type="ARBA" id="ARBA00022475"/>
    </source>
</evidence>
<proteinExistence type="predicted"/>
<evidence type="ECO:0000256" key="4">
    <source>
        <dbReference type="ARBA" id="ARBA00022692"/>
    </source>
</evidence>
<feature type="transmembrane region" description="Helical" evidence="8">
    <location>
        <begin position="82"/>
        <end position="106"/>
    </location>
</feature>
<evidence type="ECO:0000313" key="9">
    <source>
        <dbReference type="EMBL" id="QCX37832.1"/>
    </source>
</evidence>
<evidence type="ECO:0000256" key="7">
    <source>
        <dbReference type="ARBA" id="ARBA00023136"/>
    </source>
</evidence>
<sequence length="182" mass="21174">MKKRKTIIRFLIKFFVTYFLLVGIYSIYLKQTQQKGDVFSCSPITKTVAKHAQQFGEFFGYPVHVEQHESELSMKFFVGDAYIARVVEGCNAISVIILFLTFIIAFSGSIKATIIYAIVGTFFLYIVNVARVFILSMLMYKFPEYQDILHNLLFPAIIYGAVFLLWIIWVKRFSYLKKPKNE</sequence>